<dbReference type="Gene3D" id="3.30.450.20">
    <property type="entry name" value="PAS domain"/>
    <property type="match status" value="1"/>
</dbReference>
<protein>
    <recommendedName>
        <fullName evidence="6">Cache domain-containing protein</fullName>
    </recommendedName>
</protein>
<evidence type="ECO:0000256" key="1">
    <source>
        <dbReference type="ARBA" id="ARBA00004651"/>
    </source>
</evidence>
<dbReference type="InterPro" id="IPR033479">
    <property type="entry name" value="dCache_1"/>
</dbReference>
<dbReference type="AlphaFoldDB" id="A0A1C0A9U6"/>
<keyword evidence="3" id="KW-0812">Transmembrane</keyword>
<accession>A0A1C0A9U6</accession>
<comment type="subcellular location">
    <subcellularLocation>
        <location evidence="1">Cell membrane</location>
        <topology evidence="1">Multi-pass membrane protein</topology>
    </subcellularLocation>
</comment>
<keyword evidence="4" id="KW-1133">Transmembrane helix</keyword>
<proteinExistence type="predicted"/>
<keyword evidence="8" id="KW-1185">Reference proteome</keyword>
<comment type="caution">
    <text evidence="7">The sequence shown here is derived from an EMBL/GenBank/DDBJ whole genome shotgun (WGS) entry which is preliminary data.</text>
</comment>
<keyword evidence="2" id="KW-1003">Cell membrane</keyword>
<evidence type="ECO:0000256" key="4">
    <source>
        <dbReference type="ARBA" id="ARBA00022989"/>
    </source>
</evidence>
<organism evidence="7 8">
    <name type="scientific">Orenia metallireducens</name>
    <dbReference type="NCBI Taxonomy" id="1413210"/>
    <lineage>
        <taxon>Bacteria</taxon>
        <taxon>Bacillati</taxon>
        <taxon>Bacillota</taxon>
        <taxon>Clostridia</taxon>
        <taxon>Halanaerobiales</taxon>
        <taxon>Halobacteroidaceae</taxon>
        <taxon>Orenia</taxon>
    </lineage>
</organism>
<dbReference type="Pfam" id="PF02743">
    <property type="entry name" value="dCache_1"/>
    <property type="match status" value="1"/>
</dbReference>
<evidence type="ECO:0000256" key="3">
    <source>
        <dbReference type="ARBA" id="ARBA00022692"/>
    </source>
</evidence>
<sequence length="122" mass="14183">MAQKMISYVKPIYQDETLIGVVGIDIDFKYFEEVINGIKVYENGYSFLLDDKYNFLIHPELTNEDNLSTLNDGEYKYIIDKIAKKSEETVKIKFEGVDKLLTFSYLSNGWTLVVLAPNFEIY</sequence>
<evidence type="ECO:0000256" key="2">
    <source>
        <dbReference type="ARBA" id="ARBA00022475"/>
    </source>
</evidence>
<reference evidence="7 8" key="2">
    <citation type="submission" date="2016-08" db="EMBL/GenBank/DDBJ databases">
        <title>Orenia metallireducens sp. nov. strain Z6, a Novel Metal-reducing Firmicute from the Deep Subsurface.</title>
        <authorList>
            <person name="Maxim B.I."/>
            <person name="Kenneth K."/>
            <person name="Flynn T.M."/>
            <person name="Oloughlin E.J."/>
            <person name="Locke R.A."/>
            <person name="Weber J.R."/>
            <person name="Egan S.M."/>
            <person name="Mackie R.I."/>
            <person name="Cann I.K."/>
        </authorList>
    </citation>
    <scope>NUCLEOTIDE SEQUENCE [LARGE SCALE GENOMIC DNA]</scope>
    <source>
        <strain evidence="7 8">Z6</strain>
    </source>
</reference>
<reference evidence="8" key="1">
    <citation type="submission" date="2016-07" db="EMBL/GenBank/DDBJ databases">
        <authorList>
            <person name="Florea S."/>
            <person name="Webb J.S."/>
            <person name="Jaromczyk J."/>
            <person name="Schardl C.L."/>
        </authorList>
    </citation>
    <scope>NUCLEOTIDE SEQUENCE [LARGE SCALE GENOMIC DNA]</scope>
    <source>
        <strain evidence="8">Z6</strain>
    </source>
</reference>
<evidence type="ECO:0000313" key="8">
    <source>
        <dbReference type="Proteomes" id="UP000093514"/>
    </source>
</evidence>
<dbReference type="CDD" id="cd12912">
    <property type="entry name" value="PDC2_MCP_like"/>
    <property type="match status" value="1"/>
</dbReference>
<dbReference type="Proteomes" id="UP000093514">
    <property type="component" value="Unassembled WGS sequence"/>
</dbReference>
<dbReference type="GO" id="GO:0005886">
    <property type="term" value="C:plasma membrane"/>
    <property type="evidence" value="ECO:0007669"/>
    <property type="project" value="UniProtKB-SubCell"/>
</dbReference>
<evidence type="ECO:0000313" key="7">
    <source>
        <dbReference type="EMBL" id="OCL27039.1"/>
    </source>
</evidence>
<evidence type="ECO:0000256" key="5">
    <source>
        <dbReference type="ARBA" id="ARBA00023136"/>
    </source>
</evidence>
<keyword evidence="5" id="KW-0472">Membrane</keyword>
<feature type="domain" description="Cache" evidence="6">
    <location>
        <begin position="6"/>
        <end position="114"/>
    </location>
</feature>
<dbReference type="EMBL" id="LWDV01000008">
    <property type="protein sequence ID" value="OCL27039.1"/>
    <property type="molecule type" value="Genomic_DNA"/>
</dbReference>
<gene>
    <name evidence="7" type="ORF">U472_06015</name>
</gene>
<name>A0A1C0A9U6_9FIRM</name>
<evidence type="ECO:0000259" key="6">
    <source>
        <dbReference type="Pfam" id="PF02743"/>
    </source>
</evidence>